<reference evidence="3" key="1">
    <citation type="submission" date="2016-10" db="EMBL/GenBank/DDBJ databases">
        <authorList>
            <person name="Varghese N."/>
            <person name="Submissions S."/>
        </authorList>
    </citation>
    <scope>NUCLEOTIDE SEQUENCE [LARGE SCALE GENOMIC DNA]</scope>
    <source>
        <strain evidence="3">DSM 45459</strain>
    </source>
</reference>
<feature type="domain" description="Aminoglycoside phosphotransferase" evidence="1">
    <location>
        <begin position="51"/>
        <end position="245"/>
    </location>
</feature>
<dbReference type="AlphaFoldDB" id="A0A1H0YFM0"/>
<dbReference type="EMBL" id="FNKO01000001">
    <property type="protein sequence ID" value="SDQ14035.1"/>
    <property type="molecule type" value="Genomic_DNA"/>
</dbReference>
<dbReference type="OrthoDB" id="9797603at2"/>
<keyword evidence="3" id="KW-1185">Reference proteome</keyword>
<evidence type="ECO:0000259" key="1">
    <source>
        <dbReference type="Pfam" id="PF01636"/>
    </source>
</evidence>
<protein>
    <submittedName>
        <fullName evidence="2">Phosphotransferase enzyme family protein</fullName>
    </submittedName>
</protein>
<evidence type="ECO:0000313" key="2">
    <source>
        <dbReference type="EMBL" id="SDQ14035.1"/>
    </source>
</evidence>
<organism evidence="2 3">
    <name type="scientific">Actinopolyspora saharensis</name>
    <dbReference type="NCBI Taxonomy" id="995062"/>
    <lineage>
        <taxon>Bacteria</taxon>
        <taxon>Bacillati</taxon>
        <taxon>Actinomycetota</taxon>
        <taxon>Actinomycetes</taxon>
        <taxon>Actinopolysporales</taxon>
        <taxon>Actinopolysporaceae</taxon>
        <taxon>Actinopolyspora</taxon>
    </lineage>
</organism>
<accession>A0A1H0YFM0</accession>
<keyword evidence="2" id="KW-0808">Transferase</keyword>
<name>A0A1H0YFM0_9ACTN</name>
<dbReference type="Gene3D" id="3.30.200.20">
    <property type="entry name" value="Phosphorylase Kinase, domain 1"/>
    <property type="match status" value="1"/>
</dbReference>
<dbReference type="SUPFAM" id="SSF56112">
    <property type="entry name" value="Protein kinase-like (PK-like)"/>
    <property type="match status" value="1"/>
</dbReference>
<dbReference type="RefSeq" id="WP_092520689.1">
    <property type="nucleotide sequence ID" value="NZ_FNKO01000001.1"/>
</dbReference>
<proteinExistence type="predicted"/>
<dbReference type="InterPro" id="IPR011009">
    <property type="entry name" value="Kinase-like_dom_sf"/>
</dbReference>
<dbReference type="InterPro" id="IPR002575">
    <property type="entry name" value="Aminoglycoside_PTrfase"/>
</dbReference>
<dbReference type="Proteomes" id="UP000199301">
    <property type="component" value="Unassembled WGS sequence"/>
</dbReference>
<gene>
    <name evidence="2" type="ORF">SAMN04489718_0430</name>
</gene>
<dbReference type="Gene3D" id="3.90.1200.10">
    <property type="match status" value="1"/>
</dbReference>
<dbReference type="GO" id="GO:0016740">
    <property type="term" value="F:transferase activity"/>
    <property type="evidence" value="ECO:0007669"/>
    <property type="project" value="UniProtKB-KW"/>
</dbReference>
<dbReference type="Pfam" id="PF01636">
    <property type="entry name" value="APH"/>
    <property type="match status" value="1"/>
</dbReference>
<evidence type="ECO:0000313" key="3">
    <source>
        <dbReference type="Proteomes" id="UP000199301"/>
    </source>
</evidence>
<sequence length="300" mass="32332">MDDTTGEGQLAELAEDLDCARLAAAAAVGTTFASQALVGYGGRSAVHLAEQAVLKVYTHRWQERCHREAAGLRAAAHATDLRVPEVLAHDERAGHLSWLAATRVSGTQPSQHEPSTTAILGQVAARLHSLPGEFLAEMPDHRRRLRELPEGTSPAHQAARGLDAALAEAAAESEQHCVRGFVHGDCSSRNILLADDQAPGVIDVEGSGIGCCYDDLGALVLHESLLGARDRRVLLAAYDAERRRWNPTIIPVSGDHLAYHLVLRARWILQWAIELDPELAEQVTALAPWLLASLHGGEVL</sequence>